<organism evidence="2 3">
    <name type="scientific">Phaeomoniella chlamydospora</name>
    <name type="common">Phaeoacremonium chlamydosporum</name>
    <dbReference type="NCBI Taxonomy" id="158046"/>
    <lineage>
        <taxon>Eukaryota</taxon>
        <taxon>Fungi</taxon>
        <taxon>Dikarya</taxon>
        <taxon>Ascomycota</taxon>
        <taxon>Pezizomycotina</taxon>
        <taxon>Eurotiomycetes</taxon>
        <taxon>Chaetothyriomycetidae</taxon>
        <taxon>Phaeomoniellales</taxon>
        <taxon>Phaeomoniellaceae</taxon>
        <taxon>Phaeomoniella</taxon>
    </lineage>
</organism>
<accession>A0A0G2FST9</accession>
<dbReference type="OrthoDB" id="4716584at2759"/>
<dbReference type="AlphaFoldDB" id="A0A0G2FST9"/>
<dbReference type="Proteomes" id="UP000053317">
    <property type="component" value="Unassembled WGS sequence"/>
</dbReference>
<keyword evidence="3" id="KW-1185">Reference proteome</keyword>
<evidence type="ECO:0000313" key="3">
    <source>
        <dbReference type="Proteomes" id="UP000053317"/>
    </source>
</evidence>
<reference evidence="2 3" key="2">
    <citation type="submission" date="2015-05" db="EMBL/GenBank/DDBJ databases">
        <authorList>
            <person name="Morales-Cruz A."/>
            <person name="Amrine K.C."/>
            <person name="Cantu D."/>
        </authorList>
    </citation>
    <scope>NUCLEOTIDE SEQUENCE [LARGE SCALE GENOMIC DNA]</scope>
    <source>
        <strain evidence="2">UCRPC4</strain>
    </source>
</reference>
<comment type="caution">
    <text evidence="2">The sequence shown here is derived from an EMBL/GenBank/DDBJ whole genome shotgun (WGS) entry which is preliminary data.</text>
</comment>
<evidence type="ECO:0000313" key="2">
    <source>
        <dbReference type="EMBL" id="KKY14958.1"/>
    </source>
</evidence>
<reference evidence="2 3" key="1">
    <citation type="submission" date="2015-05" db="EMBL/GenBank/DDBJ databases">
        <title>Distinctive expansion of gene families associated with plant cell wall degradation and secondary metabolism in the genomes of grapevine trunk pathogens.</title>
        <authorList>
            <person name="Lawrence D.P."/>
            <person name="Travadon R."/>
            <person name="Rolshausen P.E."/>
            <person name="Baumgartner K."/>
        </authorList>
    </citation>
    <scope>NUCLEOTIDE SEQUENCE [LARGE SCALE GENOMIC DNA]</scope>
    <source>
        <strain evidence="2">UCRPC4</strain>
    </source>
</reference>
<dbReference type="EMBL" id="LCWF01000199">
    <property type="protein sequence ID" value="KKY14958.1"/>
    <property type="molecule type" value="Genomic_DNA"/>
</dbReference>
<feature type="region of interest" description="Disordered" evidence="1">
    <location>
        <begin position="52"/>
        <end position="74"/>
    </location>
</feature>
<evidence type="ECO:0000256" key="1">
    <source>
        <dbReference type="SAM" id="MobiDB-lite"/>
    </source>
</evidence>
<name>A0A0G2FST9_PHACM</name>
<protein>
    <submittedName>
        <fullName evidence="2">Uncharacterized protein</fullName>
    </submittedName>
</protein>
<sequence length="409" mass="45861">MSGGKTAKTKKSSVEQISDRLLDLAARVAERQLREQALAAFPNERSYHPVDHYALEGEEEEEETRPGILSPQGDVSVSRFRRDSAADLDLELLKMRQHHNNLEKIEEEVKKRTLGIGDSKFSAAALAAKKGISLDKRSEDPVKVVGQWQKGAGLAQMRNAASPPMLGGDIKFPFSVSPKMTRCDVDQAPVPRRQDSDGDVEMDEQQLWSAKINVENDKDAGLWMGTCANSHSGTPVHDIRRSGLMTPSVEIDDPFNSLQNKERSSLFMQQLPLRPSASRPNPSADSINQMLQVEKEIEKEFNDAFVTQIYNYLSLGYPSLAHPFDEELSKISRMSIEELRKDDLRTDAKGYVGAPEGRGLEAADVAEGKCARWTALKLYIREWARQHPNMSERYPQEWGARARRGSWAI</sequence>
<proteinExistence type="predicted"/>
<gene>
    <name evidence="2" type="ORF">UCRPC4_g06545</name>
</gene>